<dbReference type="Proteomes" id="UP000320055">
    <property type="component" value="Unassembled WGS sequence"/>
</dbReference>
<dbReference type="InterPro" id="IPR032710">
    <property type="entry name" value="NTF2-like_dom_sf"/>
</dbReference>
<gene>
    <name evidence="3" type="ORF">H1P_270007</name>
</gene>
<feature type="compositionally biased region" description="Basic and acidic residues" evidence="1">
    <location>
        <begin position="163"/>
        <end position="172"/>
    </location>
</feature>
<dbReference type="RefSeq" id="WP_144864981.1">
    <property type="nucleotide sequence ID" value="NZ_LR213787.1"/>
</dbReference>
<organism evidence="3 4">
    <name type="scientific">Hyella patelloides LEGE 07179</name>
    <dbReference type="NCBI Taxonomy" id="945734"/>
    <lineage>
        <taxon>Bacteria</taxon>
        <taxon>Bacillati</taxon>
        <taxon>Cyanobacteriota</taxon>
        <taxon>Cyanophyceae</taxon>
        <taxon>Pleurocapsales</taxon>
        <taxon>Hyellaceae</taxon>
        <taxon>Hyella</taxon>
    </lineage>
</organism>
<dbReference type="SUPFAM" id="SSF54427">
    <property type="entry name" value="NTF2-like"/>
    <property type="match status" value="1"/>
</dbReference>
<evidence type="ECO:0000259" key="2">
    <source>
        <dbReference type="Pfam" id="PF13474"/>
    </source>
</evidence>
<sequence>MPNVKQSNRSLLTLKTATQVNLNNKEIKQIRDRLAQWQQLFAPGDNLYTLDGYENLFWQNHHELLIYDNYAEKDTRWTGFNRYREIWEHEINKNFPGFTMYRIEVDRIEANGDIAWSACTWWGSVIKAGKTLYTAQHATHIWKKNQGQWQIVHEHLTSGIKENGQESHRSQEDIDLDDQTLHHQRA</sequence>
<proteinExistence type="predicted"/>
<dbReference type="Pfam" id="PF13474">
    <property type="entry name" value="SnoaL_3"/>
    <property type="match status" value="1"/>
</dbReference>
<evidence type="ECO:0000313" key="4">
    <source>
        <dbReference type="Proteomes" id="UP000320055"/>
    </source>
</evidence>
<reference evidence="3 4" key="1">
    <citation type="submission" date="2019-01" db="EMBL/GenBank/DDBJ databases">
        <authorList>
            <person name="Brito A."/>
        </authorList>
    </citation>
    <scope>NUCLEOTIDE SEQUENCE [LARGE SCALE GENOMIC DNA]</scope>
    <source>
        <strain evidence="3">1</strain>
    </source>
</reference>
<evidence type="ECO:0000313" key="3">
    <source>
        <dbReference type="EMBL" id="VEP14514.1"/>
    </source>
</evidence>
<keyword evidence="4" id="KW-1185">Reference proteome</keyword>
<accession>A0A563VT05</accession>
<feature type="region of interest" description="Disordered" evidence="1">
    <location>
        <begin position="162"/>
        <end position="186"/>
    </location>
</feature>
<feature type="domain" description="SnoaL-like" evidence="2">
    <location>
        <begin position="73"/>
        <end position="156"/>
    </location>
</feature>
<name>A0A563VT05_9CYAN</name>
<dbReference type="EMBL" id="CAACVJ010000190">
    <property type="protein sequence ID" value="VEP14514.1"/>
    <property type="molecule type" value="Genomic_DNA"/>
</dbReference>
<evidence type="ECO:0000256" key="1">
    <source>
        <dbReference type="SAM" id="MobiDB-lite"/>
    </source>
</evidence>
<dbReference type="InterPro" id="IPR037401">
    <property type="entry name" value="SnoaL-like"/>
</dbReference>
<dbReference type="Gene3D" id="3.10.450.50">
    <property type="match status" value="1"/>
</dbReference>
<dbReference type="AlphaFoldDB" id="A0A563VT05"/>
<protein>
    <recommendedName>
        <fullName evidence="2">SnoaL-like domain-containing protein</fullName>
    </recommendedName>
</protein>
<dbReference type="OrthoDB" id="9795306at2"/>